<evidence type="ECO:0000256" key="6">
    <source>
        <dbReference type="SAM" id="Phobius"/>
    </source>
</evidence>
<evidence type="ECO:0000313" key="9">
    <source>
        <dbReference type="Proteomes" id="UP000005707"/>
    </source>
</evidence>
<feature type="transmembrane region" description="Helical" evidence="6">
    <location>
        <begin position="189"/>
        <end position="211"/>
    </location>
</feature>
<feature type="transmembrane region" description="Helical" evidence="6">
    <location>
        <begin position="286"/>
        <end position="307"/>
    </location>
</feature>
<reference evidence="8 9" key="1">
    <citation type="journal article" date="2011" name="J. Bacteriol.">
        <title>Genome sequence of Haloplasma contractile, an unusual contractile bacterium from a deep-sea anoxic brine lake.</title>
        <authorList>
            <person name="Antunes A."/>
            <person name="Alam I."/>
            <person name="El Dorry H."/>
            <person name="Siam R."/>
            <person name="Robertson A."/>
            <person name="Bajic V.B."/>
            <person name="Stingl U."/>
        </authorList>
    </citation>
    <scope>NUCLEOTIDE SEQUENCE [LARGE SCALE GENOMIC DNA]</scope>
    <source>
        <strain evidence="8 9">SSD-17B</strain>
    </source>
</reference>
<evidence type="ECO:0000256" key="3">
    <source>
        <dbReference type="ARBA" id="ARBA00022692"/>
    </source>
</evidence>
<evidence type="ECO:0000256" key="1">
    <source>
        <dbReference type="ARBA" id="ARBA00004651"/>
    </source>
</evidence>
<keyword evidence="3 6" id="KW-0812">Transmembrane</keyword>
<evidence type="ECO:0000256" key="5">
    <source>
        <dbReference type="ARBA" id="ARBA00023136"/>
    </source>
</evidence>
<gene>
    <name evidence="8" type="ORF">HLPCO_002616</name>
</gene>
<dbReference type="AlphaFoldDB" id="F7Q145"/>
<dbReference type="PANTHER" id="PTHR43478:SF1">
    <property type="entry name" value="NA+_H+ ANTIPORTER NHAC-LIKE C-TERMINAL DOMAIN-CONTAINING PROTEIN"/>
    <property type="match status" value="1"/>
</dbReference>
<proteinExistence type="predicted"/>
<protein>
    <submittedName>
        <fullName evidence="8">Sodium-proton antiporter protein</fullName>
    </submittedName>
</protein>
<name>F7Q145_9MOLU</name>
<dbReference type="PANTHER" id="PTHR43478">
    <property type="entry name" value="NA+/H+ ANTIPORTER-RELATED"/>
    <property type="match status" value="1"/>
</dbReference>
<comment type="caution">
    <text evidence="8">The sequence shown here is derived from an EMBL/GenBank/DDBJ whole genome shotgun (WGS) entry which is preliminary data.</text>
</comment>
<feature type="transmembrane region" description="Helical" evidence="6">
    <location>
        <begin position="63"/>
        <end position="90"/>
    </location>
</feature>
<dbReference type="GO" id="GO:0005886">
    <property type="term" value="C:plasma membrane"/>
    <property type="evidence" value="ECO:0007669"/>
    <property type="project" value="UniProtKB-SubCell"/>
</dbReference>
<dbReference type="Pfam" id="PF03553">
    <property type="entry name" value="Na_H_antiporter"/>
    <property type="match status" value="1"/>
</dbReference>
<feature type="transmembrane region" description="Helical" evidence="6">
    <location>
        <begin position="29"/>
        <end position="51"/>
    </location>
</feature>
<comment type="subcellular location">
    <subcellularLocation>
        <location evidence="1">Cell membrane</location>
        <topology evidence="1">Multi-pass membrane protein</topology>
    </subcellularLocation>
</comment>
<dbReference type="Proteomes" id="UP000005707">
    <property type="component" value="Unassembled WGS sequence"/>
</dbReference>
<feature type="transmembrane region" description="Helical" evidence="6">
    <location>
        <begin position="102"/>
        <end position="123"/>
    </location>
</feature>
<dbReference type="OrthoDB" id="9762978at2"/>
<dbReference type="FunCoup" id="F7Q145">
    <property type="interactions" value="9"/>
</dbReference>
<dbReference type="STRING" id="1033810.HLPCO_002616"/>
<dbReference type="EMBL" id="AFNU02000012">
    <property type="protein sequence ID" value="ERJ11314.1"/>
    <property type="molecule type" value="Genomic_DNA"/>
</dbReference>
<dbReference type="RefSeq" id="WP_008827214.1">
    <property type="nucleotide sequence ID" value="NZ_AFNU02000012.1"/>
</dbReference>
<dbReference type="eggNOG" id="COG1757">
    <property type="taxonomic scope" value="Bacteria"/>
</dbReference>
<evidence type="ECO:0000256" key="4">
    <source>
        <dbReference type="ARBA" id="ARBA00022989"/>
    </source>
</evidence>
<keyword evidence="2" id="KW-1003">Cell membrane</keyword>
<feature type="transmembrane region" description="Helical" evidence="6">
    <location>
        <begin position="144"/>
        <end position="169"/>
    </location>
</feature>
<keyword evidence="9" id="KW-1185">Reference proteome</keyword>
<feature type="domain" description="Na+/H+ antiporter NhaC-like C-terminal" evidence="7">
    <location>
        <begin position="155"/>
        <end position="472"/>
    </location>
</feature>
<organism evidence="8 9">
    <name type="scientific">Haloplasma contractile SSD-17B</name>
    <dbReference type="NCBI Taxonomy" id="1033810"/>
    <lineage>
        <taxon>Bacteria</taxon>
        <taxon>Bacillati</taxon>
        <taxon>Mycoplasmatota</taxon>
        <taxon>Mollicutes</taxon>
        <taxon>Haloplasmatales</taxon>
        <taxon>Haloplasmataceae</taxon>
        <taxon>Haloplasma</taxon>
    </lineage>
</organism>
<evidence type="ECO:0000256" key="2">
    <source>
        <dbReference type="ARBA" id="ARBA00022475"/>
    </source>
</evidence>
<reference evidence="8 9" key="2">
    <citation type="journal article" date="2013" name="PLoS ONE">
        <title>INDIGO - INtegrated Data Warehouse of MIcrobial GenOmes with Examples from the Red Sea Extremophiles.</title>
        <authorList>
            <person name="Alam I."/>
            <person name="Antunes A."/>
            <person name="Kamau A.A."/>
            <person name="Ba Alawi W."/>
            <person name="Kalkatawi M."/>
            <person name="Stingl U."/>
            <person name="Bajic V.B."/>
        </authorList>
    </citation>
    <scope>NUCLEOTIDE SEQUENCE [LARGE SCALE GENOMIC DNA]</scope>
    <source>
        <strain evidence="8 9">SSD-17B</strain>
    </source>
</reference>
<keyword evidence="4 6" id="KW-1133">Transmembrane helix</keyword>
<feature type="transmembrane region" description="Helical" evidence="6">
    <location>
        <begin position="327"/>
        <end position="343"/>
    </location>
</feature>
<feature type="transmembrane region" description="Helical" evidence="6">
    <location>
        <begin position="254"/>
        <end position="274"/>
    </location>
</feature>
<accession>F7Q145</accession>
<dbReference type="InParanoid" id="F7Q145"/>
<keyword evidence="5 6" id="KW-0472">Membrane</keyword>
<dbReference type="InterPro" id="IPR018461">
    <property type="entry name" value="Na/H_Antiport_NhaC-like_C"/>
</dbReference>
<feature type="transmembrane region" description="Helical" evidence="6">
    <location>
        <begin position="449"/>
        <end position="470"/>
    </location>
</feature>
<feature type="transmembrane region" description="Helical" evidence="6">
    <location>
        <begin position="355"/>
        <end position="375"/>
    </location>
</feature>
<feature type="transmembrane region" description="Helical" evidence="6">
    <location>
        <begin position="476"/>
        <end position="494"/>
    </location>
</feature>
<sequence>MELFIALFPAFVMILLVLLTRKVLLSLGVGIILASFIYADYNIVVALTYIWNSFFAIITSYDWYLPILGFVVIIGGITSILTLTGGVHAFAEWAVSKVKNRVAAQIVAWILGIVICIDDYFNALVIGEVSKPITDKYNISRAKLAYIIDSTSAPVVILMPLSTWGAYIIGIMGDLFDTAGYETHTGFSGFLAAVPYQFYPIVAIIMVYLVIRYKINIGAMKTYEHESIRGDDSSKLNAELETEEEIQGKQATQWTLIVPILVLIIVTFFIMLFQANFDLSLVMDQIITVPLLFGGLAALITAVIFALTDPHVKGNSILEVSTKGMYAMFKSAVAILVLAWMVSGAIQDLGTGELIAAYISGTNLSAFILPLILFLIAGGMAFATGTSWGSFGILLPIAVPIAVSTNPALMPAMIAAVLGGAVFGDHCSPVSDTTVLSATGARSTLQAHFISQVPYALITAGIASIGYLVYGLSEMLLLAYIVMAIVLFIFVRFMKKD</sequence>
<feature type="transmembrane region" description="Helical" evidence="6">
    <location>
        <begin position="382"/>
        <end position="403"/>
    </location>
</feature>
<evidence type="ECO:0000259" key="7">
    <source>
        <dbReference type="Pfam" id="PF03553"/>
    </source>
</evidence>
<evidence type="ECO:0000313" key="8">
    <source>
        <dbReference type="EMBL" id="ERJ11314.1"/>
    </source>
</evidence>